<dbReference type="EMBL" id="FJUX01000024">
    <property type="protein sequence ID" value="CZS95949.1"/>
    <property type="molecule type" value="Genomic_DNA"/>
</dbReference>
<dbReference type="AlphaFoldDB" id="A0A1E1KD64"/>
<sequence length="223" mass="25100">MGTSATAKKQFAIFLRFNAKAYEPIVALRDRYPPTQPEKLRKSDPINIKATSPTFPIIRRLPRMELAALEARVSNFASMRKPFDLKLGLPQVLGPPRSLKEGQAPLYGVGFQYDKQTLDQLRIDIFEDFNRHIEEFGTQGNEPFRIVPLKPESTGSLWICTSSQGYDTEEKAAGIVEELRKEYPNGFGPIPAEGLTIREAQNSPARTKTYIITDLATYDFGSE</sequence>
<evidence type="ECO:0000313" key="2">
    <source>
        <dbReference type="Proteomes" id="UP000178912"/>
    </source>
</evidence>
<organism evidence="1 2">
    <name type="scientific">Rhynchosporium agropyri</name>
    <dbReference type="NCBI Taxonomy" id="914238"/>
    <lineage>
        <taxon>Eukaryota</taxon>
        <taxon>Fungi</taxon>
        <taxon>Dikarya</taxon>
        <taxon>Ascomycota</taxon>
        <taxon>Pezizomycotina</taxon>
        <taxon>Leotiomycetes</taxon>
        <taxon>Helotiales</taxon>
        <taxon>Ploettnerulaceae</taxon>
        <taxon>Rhynchosporium</taxon>
    </lineage>
</organism>
<evidence type="ECO:0000313" key="1">
    <source>
        <dbReference type="EMBL" id="CZS95949.1"/>
    </source>
</evidence>
<accession>A0A1E1KD64</accession>
<name>A0A1E1KD64_9HELO</name>
<proteinExistence type="predicted"/>
<protein>
    <submittedName>
        <fullName evidence="1">Uncharacterized protein</fullName>
    </submittedName>
</protein>
<dbReference type="OrthoDB" id="3545699at2759"/>
<dbReference type="Proteomes" id="UP000178912">
    <property type="component" value="Unassembled WGS sequence"/>
</dbReference>
<keyword evidence="2" id="KW-1185">Reference proteome</keyword>
<reference evidence="2" key="1">
    <citation type="submission" date="2016-03" db="EMBL/GenBank/DDBJ databases">
        <authorList>
            <person name="Guldener U."/>
        </authorList>
    </citation>
    <scope>NUCLEOTIDE SEQUENCE [LARGE SCALE GENOMIC DNA]</scope>
    <source>
        <strain evidence="2">04CH-RAC-A.6.1</strain>
    </source>
</reference>
<gene>
    <name evidence="1" type="ORF">RAG0_05422</name>
</gene>